<feature type="non-terminal residue" evidence="2">
    <location>
        <position position="1"/>
    </location>
</feature>
<dbReference type="PANTHER" id="PTHR46244:SF6">
    <property type="entry name" value="PHOSPHOENOLPYRUVATE-PROTEIN PHOSPHOTRANSFERASE"/>
    <property type="match status" value="1"/>
</dbReference>
<proteinExistence type="predicted"/>
<dbReference type="InterPro" id="IPR015813">
    <property type="entry name" value="Pyrv/PenolPyrv_kinase-like_dom"/>
</dbReference>
<name>A0A0F8WU22_9ZZZZ</name>
<dbReference type="AlphaFoldDB" id="A0A0F8WU22"/>
<reference evidence="2" key="1">
    <citation type="journal article" date="2015" name="Nature">
        <title>Complex archaea that bridge the gap between prokaryotes and eukaryotes.</title>
        <authorList>
            <person name="Spang A."/>
            <person name="Saw J.H."/>
            <person name="Jorgensen S.L."/>
            <person name="Zaremba-Niedzwiedzka K."/>
            <person name="Martijn J."/>
            <person name="Lind A.E."/>
            <person name="van Eijk R."/>
            <person name="Schleper C."/>
            <person name="Guy L."/>
            <person name="Ettema T.J."/>
        </authorList>
    </citation>
    <scope>NUCLEOTIDE SEQUENCE</scope>
</reference>
<organism evidence="2">
    <name type="scientific">marine sediment metagenome</name>
    <dbReference type="NCBI Taxonomy" id="412755"/>
    <lineage>
        <taxon>unclassified sequences</taxon>
        <taxon>metagenomes</taxon>
        <taxon>ecological metagenomes</taxon>
    </lineage>
</organism>
<comment type="caution">
    <text evidence="2">The sequence shown here is derived from an EMBL/GenBank/DDBJ whole genome shotgun (WGS) entry which is preliminary data.</text>
</comment>
<dbReference type="GO" id="GO:0016772">
    <property type="term" value="F:transferase activity, transferring phosphorus-containing groups"/>
    <property type="evidence" value="ECO:0007669"/>
    <property type="project" value="InterPro"/>
</dbReference>
<dbReference type="InterPro" id="IPR000121">
    <property type="entry name" value="PEP_util_C"/>
</dbReference>
<feature type="domain" description="PEP-utilising enzyme C-terminal" evidence="1">
    <location>
        <begin position="2"/>
        <end position="82"/>
    </location>
</feature>
<gene>
    <name evidence="2" type="ORF">LCGC14_3025030</name>
</gene>
<accession>A0A0F8WU22</accession>
<dbReference type="Gene3D" id="3.20.20.60">
    <property type="entry name" value="Phosphoenolpyruvate-binding domains"/>
    <property type="match status" value="1"/>
</dbReference>
<dbReference type="Pfam" id="PF02896">
    <property type="entry name" value="PEP-utilizers_C"/>
    <property type="match status" value="1"/>
</dbReference>
<evidence type="ECO:0000313" key="2">
    <source>
        <dbReference type="EMBL" id="KKK60372.1"/>
    </source>
</evidence>
<dbReference type="SUPFAM" id="SSF51621">
    <property type="entry name" value="Phosphoenolpyruvate/pyruvate domain"/>
    <property type="match status" value="1"/>
</dbReference>
<dbReference type="InterPro" id="IPR040442">
    <property type="entry name" value="Pyrv_kinase-like_dom_sf"/>
</dbReference>
<dbReference type="EMBL" id="LAZR01063002">
    <property type="protein sequence ID" value="KKK60372.1"/>
    <property type="molecule type" value="Genomic_DNA"/>
</dbReference>
<evidence type="ECO:0000259" key="1">
    <source>
        <dbReference type="Pfam" id="PF02896"/>
    </source>
</evidence>
<dbReference type="InterPro" id="IPR050499">
    <property type="entry name" value="PEP-utilizing_PTS_enzyme"/>
</dbReference>
<protein>
    <recommendedName>
        <fullName evidence="1">PEP-utilising enzyme C-terminal domain-containing protein</fullName>
    </recommendedName>
</protein>
<sequence>LLGVDRSNEKVAEFYLPHHPAVLRALDRVVSSARRNHKEVSVCGDMAHQTRYISFLLGIGIRDLSMDVSYLPAVRHFISQISMAAAEELARSLLSKDSISEISSILEPA</sequence>
<dbReference type="PANTHER" id="PTHR46244">
    <property type="entry name" value="PHOSPHOENOLPYRUVATE-PROTEIN PHOSPHOTRANSFERASE"/>
    <property type="match status" value="1"/>
</dbReference>